<reference evidence="1" key="1">
    <citation type="submission" date="2021-12" db="EMBL/GenBank/DDBJ databases">
        <authorList>
            <person name="Rodrigo-Torres L."/>
            <person name="Arahal R. D."/>
            <person name="Lucena T."/>
        </authorList>
    </citation>
    <scope>NUCLEOTIDE SEQUENCE</scope>
    <source>
        <strain evidence="1">CECT 8226</strain>
    </source>
</reference>
<comment type="caution">
    <text evidence="1">The sequence shown here is derived from an EMBL/GenBank/DDBJ whole genome shotgun (WGS) entry which is preliminary data.</text>
</comment>
<evidence type="ECO:0000313" key="2">
    <source>
        <dbReference type="Proteomes" id="UP000838160"/>
    </source>
</evidence>
<dbReference type="NCBIfam" id="TIGR04076">
    <property type="entry name" value="TIGR04076 family protein"/>
    <property type="match status" value="1"/>
</dbReference>
<keyword evidence="2" id="KW-1185">Reference proteome</keyword>
<accession>A0ABN8DF66</accession>
<dbReference type="RefSeq" id="WP_237484290.1">
    <property type="nucleotide sequence ID" value="NZ_CAKLCM010000002.1"/>
</dbReference>
<gene>
    <name evidence="1" type="ORF">VHP8226_01322</name>
</gene>
<sequence>MKKWFEEEFEWEIEVTGFLRGSETAEYCRNGEEIGDKYKCTYGCPINSEGQGICSKVMVAMFPIMESVRSGGDLTNIGGETRLTKEIVCPDGCVIFRMSATKLGNENFYKRTIKEM</sequence>
<dbReference type="InterPro" id="IPR023811">
    <property type="entry name" value="CHP04076"/>
</dbReference>
<dbReference type="EMBL" id="CAKLCM010000002">
    <property type="protein sequence ID" value="CAH0525791.1"/>
    <property type="molecule type" value="Genomic_DNA"/>
</dbReference>
<evidence type="ECO:0008006" key="3">
    <source>
        <dbReference type="Google" id="ProtNLM"/>
    </source>
</evidence>
<protein>
    <recommendedName>
        <fullName evidence="3">TIGR04076 family protein</fullName>
    </recommendedName>
</protein>
<organism evidence="1 2">
    <name type="scientific">Vibrio hippocampi</name>
    <dbReference type="NCBI Taxonomy" id="654686"/>
    <lineage>
        <taxon>Bacteria</taxon>
        <taxon>Pseudomonadati</taxon>
        <taxon>Pseudomonadota</taxon>
        <taxon>Gammaproteobacteria</taxon>
        <taxon>Vibrionales</taxon>
        <taxon>Vibrionaceae</taxon>
        <taxon>Vibrio</taxon>
    </lineage>
</organism>
<evidence type="ECO:0000313" key="1">
    <source>
        <dbReference type="EMBL" id="CAH0525791.1"/>
    </source>
</evidence>
<proteinExistence type="predicted"/>
<name>A0ABN8DF66_9VIBR</name>
<dbReference type="Proteomes" id="UP000838160">
    <property type="component" value="Unassembled WGS sequence"/>
</dbReference>